<dbReference type="PROSITE" id="PS50801">
    <property type="entry name" value="STAS"/>
    <property type="match status" value="1"/>
</dbReference>
<dbReference type="GO" id="GO:0055085">
    <property type="term" value="P:transmembrane transport"/>
    <property type="evidence" value="ECO:0007669"/>
    <property type="project" value="InterPro"/>
</dbReference>
<evidence type="ECO:0000256" key="2">
    <source>
        <dbReference type="ARBA" id="ARBA00022692"/>
    </source>
</evidence>
<keyword evidence="2 6" id="KW-0812">Transmembrane</keyword>
<dbReference type="Pfam" id="PF01740">
    <property type="entry name" value="STAS"/>
    <property type="match status" value="1"/>
</dbReference>
<keyword evidence="5" id="KW-0175">Coiled coil</keyword>
<evidence type="ECO:0000259" key="7">
    <source>
        <dbReference type="PROSITE" id="PS50801"/>
    </source>
</evidence>
<proteinExistence type="predicted"/>
<feature type="transmembrane region" description="Helical" evidence="6">
    <location>
        <begin position="327"/>
        <end position="348"/>
    </location>
</feature>
<evidence type="ECO:0000313" key="8">
    <source>
        <dbReference type="EMBL" id="CAH1114019.1"/>
    </source>
</evidence>
<evidence type="ECO:0000256" key="4">
    <source>
        <dbReference type="ARBA" id="ARBA00023136"/>
    </source>
</evidence>
<feature type="transmembrane region" description="Helical" evidence="6">
    <location>
        <begin position="250"/>
        <end position="272"/>
    </location>
</feature>
<dbReference type="InterPro" id="IPR011547">
    <property type="entry name" value="SLC26A/SulP_dom"/>
</dbReference>
<comment type="subcellular location">
    <subcellularLocation>
        <location evidence="1">Membrane</location>
        <topology evidence="1">Multi-pass membrane protein</topology>
    </subcellularLocation>
</comment>
<dbReference type="OrthoDB" id="288203at2759"/>
<organism evidence="8 9">
    <name type="scientific">Psylliodes chrysocephalus</name>
    <dbReference type="NCBI Taxonomy" id="3402493"/>
    <lineage>
        <taxon>Eukaryota</taxon>
        <taxon>Metazoa</taxon>
        <taxon>Ecdysozoa</taxon>
        <taxon>Arthropoda</taxon>
        <taxon>Hexapoda</taxon>
        <taxon>Insecta</taxon>
        <taxon>Pterygota</taxon>
        <taxon>Neoptera</taxon>
        <taxon>Endopterygota</taxon>
        <taxon>Coleoptera</taxon>
        <taxon>Polyphaga</taxon>
        <taxon>Cucujiformia</taxon>
        <taxon>Chrysomeloidea</taxon>
        <taxon>Chrysomelidae</taxon>
        <taxon>Galerucinae</taxon>
        <taxon>Alticini</taxon>
        <taxon>Psylliodes</taxon>
    </lineage>
</organism>
<dbReference type="InterPro" id="IPR002645">
    <property type="entry name" value="STAS_dom"/>
</dbReference>
<dbReference type="Proteomes" id="UP001153636">
    <property type="component" value="Chromosome 8"/>
</dbReference>
<dbReference type="Pfam" id="PF00916">
    <property type="entry name" value="Sulfate_transp"/>
    <property type="match status" value="1"/>
</dbReference>
<reference evidence="8" key="1">
    <citation type="submission" date="2022-01" db="EMBL/GenBank/DDBJ databases">
        <authorList>
            <person name="King R."/>
        </authorList>
    </citation>
    <scope>NUCLEOTIDE SEQUENCE</scope>
</reference>
<evidence type="ECO:0000256" key="6">
    <source>
        <dbReference type="SAM" id="Phobius"/>
    </source>
</evidence>
<accession>A0A9P0GHN2</accession>
<dbReference type="SUPFAM" id="SSF52091">
    <property type="entry name" value="SpoIIaa-like"/>
    <property type="match status" value="1"/>
</dbReference>
<dbReference type="Gene3D" id="3.30.750.24">
    <property type="entry name" value="STAS domain"/>
    <property type="match status" value="1"/>
</dbReference>
<feature type="transmembrane region" description="Helical" evidence="6">
    <location>
        <begin position="171"/>
        <end position="189"/>
    </location>
</feature>
<dbReference type="GO" id="GO:0016020">
    <property type="term" value="C:membrane"/>
    <property type="evidence" value="ECO:0007669"/>
    <property type="project" value="UniProtKB-SubCell"/>
</dbReference>
<protein>
    <recommendedName>
        <fullName evidence="7">STAS domain-containing protein</fullName>
    </recommendedName>
</protein>
<feature type="transmembrane region" description="Helical" evidence="6">
    <location>
        <begin position="195"/>
        <end position="216"/>
    </location>
</feature>
<evidence type="ECO:0000256" key="1">
    <source>
        <dbReference type="ARBA" id="ARBA00004141"/>
    </source>
</evidence>
<sequence>MKMIAETLPSIKIERRLYEHNQLRQDLNYEKTKKSYQWCEKITCKKLITSTVPALGWLPKYEWKTDFLADLAAGFTVAIMHIPQGMAYGLLGNVPPVVGIYMAVFPVFIYFFFGSSRHVSMGTFSIACLMTGKAVLEHSDPSFFKISKKAVTLVTIPTEATDGDIITPMQVACAVTLVAAVVQLIMYFLRLGAAAALLSEMLVNAFTAGAACQIVVTQLKDLFGISIPKLSGNFLTTNTLILLFENFQNYNLPAIIISAIAVTILVINNEFLKPIVAKKSSIPIPIELIVVIIGALVSQQFDLPKKYNITTVGVIPSGLPEPSIPPISLIPSVLLSGISVAIVSYVTSMSLGLMLAQKANYEIDANQELLAMGASNVVGSMFFCMPVCASLSRSMIQQVVGGKTQLVSVVSAILLIITLLSIGPFFEPLPRSVLASVIVVSLKGMLMQITHVVKFWRLSKLDAIVWIVTFLTVVFVSMEIGLLVGVCMSLFSIFFFSFKPYTSLLGSVPSTDLYLDINRYKGAKELEGIKIFHYCGGINFATKNIFKEELYKLVKLNAQKELVLRAKLEKFQEKVKKSENNEIKEKMHKLESKINTSLKCLIMDFSSVSYMDPSGAAMLKNEINNFKLLNVLFYIAACSDRVYNTLERCDIISKEKDILRIFPSVHDAVQYATYNMHTENGISTIT</sequence>
<dbReference type="InterPro" id="IPR036513">
    <property type="entry name" value="STAS_dom_sf"/>
</dbReference>
<feature type="transmembrane region" description="Helical" evidence="6">
    <location>
        <begin position="369"/>
        <end position="392"/>
    </location>
</feature>
<evidence type="ECO:0000313" key="9">
    <source>
        <dbReference type="Proteomes" id="UP001153636"/>
    </source>
</evidence>
<feature type="coiled-coil region" evidence="5">
    <location>
        <begin position="561"/>
        <end position="593"/>
    </location>
</feature>
<dbReference type="PANTHER" id="PTHR11814">
    <property type="entry name" value="SULFATE TRANSPORTER"/>
    <property type="match status" value="1"/>
</dbReference>
<dbReference type="AlphaFoldDB" id="A0A9P0GHN2"/>
<evidence type="ECO:0000256" key="3">
    <source>
        <dbReference type="ARBA" id="ARBA00022989"/>
    </source>
</evidence>
<feature type="transmembrane region" description="Helical" evidence="6">
    <location>
        <begin position="404"/>
        <end position="426"/>
    </location>
</feature>
<name>A0A9P0GHN2_9CUCU</name>
<dbReference type="CDD" id="cd07042">
    <property type="entry name" value="STAS_SulP_like_sulfate_transporter"/>
    <property type="match status" value="1"/>
</dbReference>
<keyword evidence="4 6" id="KW-0472">Membrane</keyword>
<dbReference type="EMBL" id="OV651820">
    <property type="protein sequence ID" value="CAH1114019.1"/>
    <property type="molecule type" value="Genomic_DNA"/>
</dbReference>
<feature type="transmembrane region" description="Helical" evidence="6">
    <location>
        <begin position="94"/>
        <end position="113"/>
    </location>
</feature>
<dbReference type="InterPro" id="IPR001902">
    <property type="entry name" value="SLC26A/SulP_fam"/>
</dbReference>
<gene>
    <name evidence="8" type="ORF">PSYICH_LOCUS14859</name>
</gene>
<keyword evidence="9" id="KW-1185">Reference proteome</keyword>
<evidence type="ECO:0000256" key="5">
    <source>
        <dbReference type="SAM" id="Coils"/>
    </source>
</evidence>
<feature type="transmembrane region" description="Helical" evidence="6">
    <location>
        <begin position="433"/>
        <end position="451"/>
    </location>
</feature>
<keyword evidence="3 6" id="KW-1133">Transmembrane helix</keyword>
<feature type="domain" description="STAS" evidence="7">
    <location>
        <begin position="519"/>
        <end position="672"/>
    </location>
</feature>
<feature type="transmembrane region" description="Helical" evidence="6">
    <location>
        <begin position="463"/>
        <end position="496"/>
    </location>
</feature>
<dbReference type="NCBIfam" id="TIGR00815">
    <property type="entry name" value="sulP"/>
    <property type="match status" value="1"/>
</dbReference>